<evidence type="ECO:0000313" key="3">
    <source>
        <dbReference type="Proteomes" id="UP000215563"/>
    </source>
</evidence>
<evidence type="ECO:0000313" key="2">
    <source>
        <dbReference type="EMBL" id="OXM47522.1"/>
    </source>
</evidence>
<gene>
    <name evidence="2" type="ORF">CFP75_23860</name>
</gene>
<dbReference type="OrthoDB" id="5197478at2"/>
<keyword evidence="3" id="KW-1185">Reference proteome</keyword>
<dbReference type="EMBL" id="NMQU01000074">
    <property type="protein sequence ID" value="OXM47522.1"/>
    <property type="molecule type" value="Genomic_DNA"/>
</dbReference>
<dbReference type="AlphaFoldDB" id="A0A229RLI2"/>
<evidence type="ECO:0000256" key="1">
    <source>
        <dbReference type="SAM" id="MobiDB-lite"/>
    </source>
</evidence>
<sequence>MALGDTPTLCGYRAVQNVGGVGCGDQLLETFDDQRLCARCHRALGPEHQSRAFEHPTRTPIHDPLLDTGEEAARG</sequence>
<name>A0A229RLI2_AMYAL</name>
<reference evidence="2 3" key="1">
    <citation type="submission" date="2017-07" db="EMBL/GenBank/DDBJ databases">
        <title>Amycolatopsis alba DSM 44262 Genome sequencing and assembly.</title>
        <authorList>
            <person name="Kaur N."/>
            <person name="Mayilraj S."/>
        </authorList>
    </citation>
    <scope>NUCLEOTIDE SEQUENCE [LARGE SCALE GENOMIC DNA]</scope>
    <source>
        <strain evidence="2 3">DSM 44262</strain>
    </source>
</reference>
<dbReference type="RefSeq" id="WP_020636219.1">
    <property type="nucleotide sequence ID" value="NZ_KB913032.1"/>
</dbReference>
<accession>A0A229RLI2</accession>
<proteinExistence type="predicted"/>
<comment type="caution">
    <text evidence="2">The sequence shown here is derived from an EMBL/GenBank/DDBJ whole genome shotgun (WGS) entry which is preliminary data.</text>
</comment>
<organism evidence="2 3">
    <name type="scientific">Amycolatopsis alba DSM 44262</name>
    <dbReference type="NCBI Taxonomy" id="1125972"/>
    <lineage>
        <taxon>Bacteria</taxon>
        <taxon>Bacillati</taxon>
        <taxon>Actinomycetota</taxon>
        <taxon>Actinomycetes</taxon>
        <taxon>Pseudonocardiales</taxon>
        <taxon>Pseudonocardiaceae</taxon>
        <taxon>Amycolatopsis</taxon>
    </lineage>
</organism>
<feature type="region of interest" description="Disordered" evidence="1">
    <location>
        <begin position="49"/>
        <end position="75"/>
    </location>
</feature>
<dbReference type="Proteomes" id="UP000215563">
    <property type="component" value="Unassembled WGS sequence"/>
</dbReference>
<protein>
    <submittedName>
        <fullName evidence="2">Uncharacterized protein</fullName>
    </submittedName>
</protein>